<organism evidence="2">
    <name type="scientific">Zea mays</name>
    <name type="common">Maize</name>
    <dbReference type="NCBI Taxonomy" id="4577"/>
    <lineage>
        <taxon>Eukaryota</taxon>
        <taxon>Viridiplantae</taxon>
        <taxon>Streptophyta</taxon>
        <taxon>Embryophyta</taxon>
        <taxon>Tracheophyta</taxon>
        <taxon>Spermatophyta</taxon>
        <taxon>Magnoliopsida</taxon>
        <taxon>Liliopsida</taxon>
        <taxon>Poales</taxon>
        <taxon>Poaceae</taxon>
        <taxon>PACMAD clade</taxon>
        <taxon>Panicoideae</taxon>
        <taxon>Andropogonodae</taxon>
        <taxon>Andropogoneae</taxon>
        <taxon>Tripsacinae</taxon>
        <taxon>Zea</taxon>
    </lineage>
</organism>
<proteinExistence type="predicted"/>
<reference evidence="2" key="1">
    <citation type="journal article" date="2018" name="Nat. Genet.">
        <title>Extensive intraspecific gene order and gene structural variations between Mo17 and other maize genomes.</title>
        <authorList>
            <person name="Sun S."/>
            <person name="Zhou Y."/>
            <person name="Chen J."/>
            <person name="Shi J."/>
            <person name="Zhao H."/>
            <person name="Zhao H."/>
            <person name="Song W."/>
            <person name="Zhang M."/>
            <person name="Cui Y."/>
            <person name="Dong X."/>
            <person name="Liu H."/>
            <person name="Ma X."/>
            <person name="Jiao Y."/>
            <person name="Wang B."/>
            <person name="Wei X."/>
            <person name="Stein J.C."/>
            <person name="Glaubitz J.C."/>
            <person name="Lu F."/>
            <person name="Yu G."/>
            <person name="Liang C."/>
            <person name="Fengler K."/>
            <person name="Li B."/>
            <person name="Rafalski A."/>
            <person name="Schnable P.S."/>
            <person name="Ware D.H."/>
            <person name="Buckler E.S."/>
            <person name="Lai J."/>
        </authorList>
    </citation>
    <scope>NUCLEOTIDE SEQUENCE [LARGE SCALE GENOMIC DNA]</scope>
    <source>
        <tissue evidence="2">Seedling</tissue>
    </source>
</reference>
<feature type="region of interest" description="Disordered" evidence="1">
    <location>
        <begin position="1"/>
        <end position="20"/>
    </location>
</feature>
<dbReference type="Proteomes" id="UP000251960">
    <property type="component" value="Chromosome 1"/>
</dbReference>
<evidence type="ECO:0000256" key="1">
    <source>
        <dbReference type="SAM" id="MobiDB-lite"/>
    </source>
</evidence>
<evidence type="ECO:0000313" key="2">
    <source>
        <dbReference type="EMBL" id="PWZ54268.1"/>
    </source>
</evidence>
<accession>A0A317Y6E3</accession>
<protein>
    <submittedName>
        <fullName evidence="2">Uncharacterized protein</fullName>
    </submittedName>
</protein>
<dbReference type="EMBL" id="NCVQ01000001">
    <property type="protein sequence ID" value="PWZ54268.1"/>
    <property type="molecule type" value="Genomic_DNA"/>
</dbReference>
<comment type="caution">
    <text evidence="2">The sequence shown here is derived from an EMBL/GenBank/DDBJ whole genome shotgun (WGS) entry which is preliminary data.</text>
</comment>
<dbReference type="AlphaFoldDB" id="A0A317Y6E3"/>
<sequence>MVRDLISSNSPQSGFNRTSH</sequence>
<gene>
    <name evidence="2" type="ORF">Zm00014a_011397</name>
</gene>
<name>A0A317Y6E3_MAIZE</name>